<feature type="region of interest" description="Disordered" evidence="1">
    <location>
        <begin position="1"/>
        <end position="24"/>
    </location>
</feature>
<organism evidence="2">
    <name type="scientific">Vitrella brassicaformis</name>
    <dbReference type="NCBI Taxonomy" id="1169539"/>
    <lineage>
        <taxon>Eukaryota</taxon>
        <taxon>Sar</taxon>
        <taxon>Alveolata</taxon>
        <taxon>Colpodellida</taxon>
        <taxon>Vitrellaceae</taxon>
        <taxon>Vitrella</taxon>
    </lineage>
</organism>
<name>A0A7S1KHC4_9ALVE</name>
<dbReference type="AlphaFoldDB" id="A0A7S1KHC4"/>
<proteinExistence type="predicted"/>
<dbReference type="EMBL" id="HBGB01048858">
    <property type="protein sequence ID" value="CAD9073546.1"/>
    <property type="molecule type" value="Transcribed_RNA"/>
</dbReference>
<feature type="compositionally biased region" description="Basic residues" evidence="1">
    <location>
        <begin position="9"/>
        <end position="24"/>
    </location>
</feature>
<protein>
    <submittedName>
        <fullName evidence="2">Uncharacterized protein</fullName>
    </submittedName>
</protein>
<sequence>MGHRTPTSRQHREHTKHQKHHRCSHPTHPFVVRLSVSGCSPSVDALPIDGKEMPQPHLAHRLALDSYGAAAGVTGNVNQMAPPYFGYYRPDSSDSMMASNSDNEDGFGGTGPFVPFLMAPGDFKAFDRADDESEENAWLGVICNNTPQ</sequence>
<evidence type="ECO:0000256" key="1">
    <source>
        <dbReference type="SAM" id="MobiDB-lite"/>
    </source>
</evidence>
<reference evidence="2" key="1">
    <citation type="submission" date="2021-01" db="EMBL/GenBank/DDBJ databases">
        <authorList>
            <person name="Corre E."/>
            <person name="Pelletier E."/>
            <person name="Niang G."/>
            <person name="Scheremetjew M."/>
            <person name="Finn R."/>
            <person name="Kale V."/>
            <person name="Holt S."/>
            <person name="Cochrane G."/>
            <person name="Meng A."/>
            <person name="Brown T."/>
            <person name="Cohen L."/>
        </authorList>
    </citation>
    <scope>NUCLEOTIDE SEQUENCE</scope>
    <source>
        <strain evidence="2">CCMP3346</strain>
    </source>
</reference>
<gene>
    <name evidence="2" type="ORF">VBRA1451_LOCUS28630</name>
</gene>
<accession>A0A7S1KHC4</accession>
<evidence type="ECO:0000313" key="2">
    <source>
        <dbReference type="EMBL" id="CAD9073546.1"/>
    </source>
</evidence>